<dbReference type="PROSITE" id="PS00108">
    <property type="entry name" value="PROTEIN_KINASE_ST"/>
    <property type="match status" value="1"/>
</dbReference>
<accession>A0A1B6ET07</accession>
<dbReference type="SUPFAM" id="SSF56112">
    <property type="entry name" value="Protein kinase-like (PK-like)"/>
    <property type="match status" value="1"/>
</dbReference>
<dbReference type="GO" id="GO:0005524">
    <property type="term" value="F:ATP binding"/>
    <property type="evidence" value="ECO:0007669"/>
    <property type="project" value="UniProtKB-UniRule"/>
</dbReference>
<dbReference type="GO" id="GO:0005634">
    <property type="term" value="C:nucleus"/>
    <property type="evidence" value="ECO:0007669"/>
    <property type="project" value="TreeGrafter"/>
</dbReference>
<evidence type="ECO:0000313" key="13">
    <source>
        <dbReference type="EMBL" id="JAS41000.1"/>
    </source>
</evidence>
<keyword evidence="4 9" id="KW-0547">Nucleotide-binding</keyword>
<comment type="similarity">
    <text evidence="10">Belongs to the protein kinase superfamily.</text>
</comment>
<feature type="binding site" evidence="9">
    <location>
        <position position="104"/>
    </location>
    <ligand>
        <name>ATP</name>
        <dbReference type="ChEBI" id="CHEBI:30616"/>
    </ligand>
</feature>
<protein>
    <recommendedName>
        <fullName evidence="1">cAMP-dependent protein kinase</fullName>
        <ecNumber evidence="1">2.7.11.11</ecNumber>
    </recommendedName>
</protein>
<evidence type="ECO:0000256" key="4">
    <source>
        <dbReference type="ARBA" id="ARBA00022741"/>
    </source>
</evidence>
<dbReference type="PANTHER" id="PTHR24353:SF153">
    <property type="entry name" value="CAMP-DEPENDENT PROTEIN KINASE CATALYTIC SUBUNIT 1"/>
    <property type="match status" value="1"/>
</dbReference>
<dbReference type="InterPro" id="IPR000961">
    <property type="entry name" value="AGC-kinase_C"/>
</dbReference>
<evidence type="ECO:0000256" key="1">
    <source>
        <dbReference type="ARBA" id="ARBA00012444"/>
    </source>
</evidence>
<evidence type="ECO:0000259" key="11">
    <source>
        <dbReference type="PROSITE" id="PS50011"/>
    </source>
</evidence>
<gene>
    <name evidence="13" type="ORF">g.48686</name>
</gene>
<proteinExistence type="inferred from homology"/>
<dbReference type="PROSITE" id="PS51285">
    <property type="entry name" value="AGC_KINASE_CTER"/>
    <property type="match status" value="1"/>
</dbReference>
<dbReference type="Pfam" id="PF00069">
    <property type="entry name" value="Pkinase"/>
    <property type="match status" value="1"/>
</dbReference>
<feature type="domain" description="Protein kinase" evidence="11">
    <location>
        <begin position="71"/>
        <end position="326"/>
    </location>
</feature>
<dbReference type="PANTHER" id="PTHR24353">
    <property type="entry name" value="CYCLIC NUCLEOTIDE-DEPENDENT PROTEIN KINASE"/>
    <property type="match status" value="1"/>
</dbReference>
<sequence>MFIFSRDTTDEKPSTLGSPELLPKLPQLPKLPDFGPVDIDDYTDFKKKSKEVFIKLWNSPYKENEFSLIDFEKLKLIGSGSFGNIYLVRNNKTKKLYAMKAILKKTVMFYHQLEHTKTEKLVLQSINSPFTLRLNYFFKDNSYIYFIIPFIQGGDLYTHLKKKGKFNEIETMFYSAQIILAVEYLHYLDIVYRDLKPENILMDHTGYLKLADFGFCKLLTNGRTYTLCGTPEYIAPEVLLSRGYGKSVDWWGIGILTYELSAGFSPFRETKPLKVYQKILTGSYRMAPHFSPDLKDLLRNILQADITRRYGNLKDGTDDFKRHKWFRPLNWQAVVQRKMPAPFLPKIKDPEDSQYLPRMKYESLIISSEEEYPEEFADF</sequence>
<keyword evidence="2 10" id="KW-0723">Serine/threonine-protein kinase</keyword>
<dbReference type="SMART" id="SM00220">
    <property type="entry name" value="S_TKc"/>
    <property type="match status" value="1"/>
</dbReference>
<evidence type="ECO:0000256" key="5">
    <source>
        <dbReference type="ARBA" id="ARBA00022777"/>
    </source>
</evidence>
<dbReference type="FunFam" id="1.10.510.10:FF:000005">
    <property type="entry name" value="cAMP-dependent protein kinase catalytic subunit alpha"/>
    <property type="match status" value="1"/>
</dbReference>
<dbReference type="InterPro" id="IPR008271">
    <property type="entry name" value="Ser/Thr_kinase_AS"/>
</dbReference>
<name>A0A1B6ET07_9HEMI</name>
<dbReference type="GO" id="GO:0005952">
    <property type="term" value="C:cAMP-dependent protein kinase complex"/>
    <property type="evidence" value="ECO:0007669"/>
    <property type="project" value="TreeGrafter"/>
</dbReference>
<dbReference type="PROSITE" id="PS00107">
    <property type="entry name" value="PROTEIN_KINASE_ATP"/>
    <property type="match status" value="1"/>
</dbReference>
<comment type="catalytic activity">
    <reaction evidence="8">
        <text>L-seryl-[protein] + ATP = O-phospho-L-seryl-[protein] + ADP + H(+)</text>
        <dbReference type="Rhea" id="RHEA:17989"/>
        <dbReference type="Rhea" id="RHEA-COMP:9863"/>
        <dbReference type="Rhea" id="RHEA-COMP:11604"/>
        <dbReference type="ChEBI" id="CHEBI:15378"/>
        <dbReference type="ChEBI" id="CHEBI:29999"/>
        <dbReference type="ChEBI" id="CHEBI:30616"/>
        <dbReference type="ChEBI" id="CHEBI:83421"/>
        <dbReference type="ChEBI" id="CHEBI:456216"/>
        <dbReference type="EC" id="2.7.11.11"/>
    </reaction>
</comment>
<dbReference type="GO" id="GO:0007476">
    <property type="term" value="P:imaginal disc-derived wing morphogenesis"/>
    <property type="evidence" value="ECO:0007669"/>
    <property type="project" value="UniProtKB-ARBA"/>
</dbReference>
<dbReference type="InterPro" id="IPR011009">
    <property type="entry name" value="Kinase-like_dom_sf"/>
</dbReference>
<keyword evidence="3" id="KW-0808">Transferase</keyword>
<reference evidence="13" key="1">
    <citation type="submission" date="2015-11" db="EMBL/GenBank/DDBJ databases">
        <title>De novo transcriptome assembly of four potential Pierce s Disease insect vectors from Arizona vineyards.</title>
        <authorList>
            <person name="Tassone E.E."/>
        </authorList>
    </citation>
    <scope>NUCLEOTIDE SEQUENCE</scope>
</reference>
<keyword evidence="6 9" id="KW-0067">ATP-binding</keyword>
<evidence type="ECO:0000256" key="6">
    <source>
        <dbReference type="ARBA" id="ARBA00022840"/>
    </source>
</evidence>
<keyword evidence="5" id="KW-0418">Kinase</keyword>
<dbReference type="GO" id="GO:0005829">
    <property type="term" value="C:cytosol"/>
    <property type="evidence" value="ECO:0007669"/>
    <property type="project" value="TreeGrafter"/>
</dbReference>
<dbReference type="EMBL" id="GECZ01028769">
    <property type="protein sequence ID" value="JAS41000.1"/>
    <property type="molecule type" value="Transcribed_RNA"/>
</dbReference>
<evidence type="ECO:0000256" key="2">
    <source>
        <dbReference type="ARBA" id="ARBA00022527"/>
    </source>
</evidence>
<dbReference type="PROSITE" id="PS50011">
    <property type="entry name" value="PROTEIN_KINASE_DOM"/>
    <property type="match status" value="1"/>
</dbReference>
<comment type="catalytic activity">
    <reaction evidence="7">
        <text>L-threonyl-[protein] + ATP = O-phospho-L-threonyl-[protein] + ADP + H(+)</text>
        <dbReference type="Rhea" id="RHEA:46608"/>
        <dbReference type="Rhea" id="RHEA-COMP:11060"/>
        <dbReference type="Rhea" id="RHEA-COMP:11605"/>
        <dbReference type="ChEBI" id="CHEBI:15378"/>
        <dbReference type="ChEBI" id="CHEBI:30013"/>
        <dbReference type="ChEBI" id="CHEBI:30616"/>
        <dbReference type="ChEBI" id="CHEBI:61977"/>
        <dbReference type="ChEBI" id="CHEBI:456216"/>
        <dbReference type="EC" id="2.7.11.11"/>
    </reaction>
</comment>
<evidence type="ECO:0000259" key="12">
    <source>
        <dbReference type="PROSITE" id="PS51285"/>
    </source>
</evidence>
<evidence type="ECO:0000256" key="9">
    <source>
        <dbReference type="PROSITE-ProRule" id="PRU10141"/>
    </source>
</evidence>
<dbReference type="Gene3D" id="3.30.200.20">
    <property type="entry name" value="Phosphorylase Kinase, domain 1"/>
    <property type="match status" value="1"/>
</dbReference>
<feature type="domain" description="AGC-kinase C-terminal" evidence="12">
    <location>
        <begin position="327"/>
        <end position="379"/>
    </location>
</feature>
<evidence type="ECO:0000256" key="10">
    <source>
        <dbReference type="RuleBase" id="RU000304"/>
    </source>
</evidence>
<dbReference type="AlphaFoldDB" id="A0A1B6ET07"/>
<evidence type="ECO:0000256" key="8">
    <source>
        <dbReference type="ARBA" id="ARBA00047454"/>
    </source>
</evidence>
<dbReference type="InterPro" id="IPR000719">
    <property type="entry name" value="Prot_kinase_dom"/>
</dbReference>
<evidence type="ECO:0000256" key="7">
    <source>
        <dbReference type="ARBA" id="ARBA00047292"/>
    </source>
</evidence>
<dbReference type="GO" id="GO:0004691">
    <property type="term" value="F:cAMP-dependent protein kinase activity"/>
    <property type="evidence" value="ECO:0007669"/>
    <property type="project" value="UniProtKB-EC"/>
</dbReference>
<dbReference type="Gene3D" id="1.10.510.10">
    <property type="entry name" value="Transferase(Phosphotransferase) domain 1"/>
    <property type="match status" value="1"/>
</dbReference>
<dbReference type="EC" id="2.7.11.11" evidence="1"/>
<organism evidence="13">
    <name type="scientific">Cuerna arida</name>
    <dbReference type="NCBI Taxonomy" id="1464854"/>
    <lineage>
        <taxon>Eukaryota</taxon>
        <taxon>Metazoa</taxon>
        <taxon>Ecdysozoa</taxon>
        <taxon>Arthropoda</taxon>
        <taxon>Hexapoda</taxon>
        <taxon>Insecta</taxon>
        <taxon>Pterygota</taxon>
        <taxon>Neoptera</taxon>
        <taxon>Paraneoptera</taxon>
        <taxon>Hemiptera</taxon>
        <taxon>Auchenorrhyncha</taxon>
        <taxon>Membracoidea</taxon>
        <taxon>Cicadellidae</taxon>
        <taxon>Cicadellinae</taxon>
        <taxon>Proconiini</taxon>
        <taxon>Cuerna</taxon>
    </lineage>
</organism>
<evidence type="ECO:0000256" key="3">
    <source>
        <dbReference type="ARBA" id="ARBA00022679"/>
    </source>
</evidence>
<dbReference type="InterPro" id="IPR017441">
    <property type="entry name" value="Protein_kinase_ATP_BS"/>
</dbReference>